<organism evidence="6">
    <name type="scientific">hydrothermal vent metagenome</name>
    <dbReference type="NCBI Taxonomy" id="652676"/>
    <lineage>
        <taxon>unclassified sequences</taxon>
        <taxon>metagenomes</taxon>
        <taxon>ecological metagenomes</taxon>
    </lineage>
</organism>
<keyword evidence="3" id="KW-0694">RNA-binding</keyword>
<dbReference type="GO" id="GO:0070181">
    <property type="term" value="F:small ribosomal subunit rRNA binding"/>
    <property type="evidence" value="ECO:0007669"/>
    <property type="project" value="TreeGrafter"/>
</dbReference>
<dbReference type="GO" id="GO:0015935">
    <property type="term" value="C:small ribosomal subunit"/>
    <property type="evidence" value="ECO:0007669"/>
    <property type="project" value="TreeGrafter"/>
</dbReference>
<dbReference type="SUPFAM" id="SSF46992">
    <property type="entry name" value="Ribosomal protein S20"/>
    <property type="match status" value="1"/>
</dbReference>
<dbReference type="PANTHER" id="PTHR33398">
    <property type="entry name" value="30S RIBOSOMAL PROTEIN S20"/>
    <property type="match status" value="1"/>
</dbReference>
<evidence type="ECO:0000256" key="5">
    <source>
        <dbReference type="ARBA" id="ARBA00023274"/>
    </source>
</evidence>
<keyword evidence="5" id="KW-0687">Ribonucleoprotein</keyword>
<sequence>MQAVKSGISCESPRLLVYGPCFLSKYLEKLVDQWVGHGYKPPLEIGSKKFTAPDSPETIQTVENSGYCKERQALLMANLLQSKKRIRANARRAEVNKSRKSRIRTFVKNVELALESGNAEEASAALKAAQPELMRGVTKGVMHKKTASRKVSRLAKRVKALSA</sequence>
<keyword evidence="2" id="KW-0699">rRNA-binding</keyword>
<proteinExistence type="inferred from homology"/>
<evidence type="ECO:0000313" key="6">
    <source>
        <dbReference type="EMBL" id="VAX05720.1"/>
    </source>
</evidence>
<dbReference type="InterPro" id="IPR002583">
    <property type="entry name" value="Ribosomal_bS20"/>
</dbReference>
<accession>A0A3B1B629</accession>
<name>A0A3B1B629_9ZZZZ</name>
<dbReference type="InterPro" id="IPR036510">
    <property type="entry name" value="Ribosomal_bS20_sf"/>
</dbReference>
<dbReference type="EMBL" id="UOFW01000143">
    <property type="protein sequence ID" value="VAX05720.1"/>
    <property type="molecule type" value="Genomic_DNA"/>
</dbReference>
<dbReference type="GO" id="GO:0003735">
    <property type="term" value="F:structural constituent of ribosome"/>
    <property type="evidence" value="ECO:0007669"/>
    <property type="project" value="InterPro"/>
</dbReference>
<dbReference type="Pfam" id="PF01649">
    <property type="entry name" value="Ribosomal_S20p"/>
    <property type="match status" value="1"/>
</dbReference>
<evidence type="ECO:0000256" key="2">
    <source>
        <dbReference type="ARBA" id="ARBA00022730"/>
    </source>
</evidence>
<comment type="similarity">
    <text evidence="1">Belongs to the bacterial ribosomal protein bS20 family.</text>
</comment>
<dbReference type="Gene3D" id="1.20.58.110">
    <property type="entry name" value="Ribosomal protein S20"/>
    <property type="match status" value="1"/>
</dbReference>
<dbReference type="PANTHER" id="PTHR33398:SF1">
    <property type="entry name" value="SMALL RIBOSOMAL SUBUNIT PROTEIN BS20C"/>
    <property type="match status" value="1"/>
</dbReference>
<protein>
    <submittedName>
        <fullName evidence="6">SSU ribosomal protein S20p</fullName>
    </submittedName>
</protein>
<evidence type="ECO:0000256" key="3">
    <source>
        <dbReference type="ARBA" id="ARBA00022884"/>
    </source>
</evidence>
<evidence type="ECO:0000256" key="1">
    <source>
        <dbReference type="ARBA" id="ARBA00007634"/>
    </source>
</evidence>
<evidence type="ECO:0000256" key="4">
    <source>
        <dbReference type="ARBA" id="ARBA00022980"/>
    </source>
</evidence>
<dbReference type="AlphaFoldDB" id="A0A3B1B629"/>
<dbReference type="NCBIfam" id="TIGR00029">
    <property type="entry name" value="S20"/>
    <property type="match status" value="1"/>
</dbReference>
<dbReference type="HAMAP" id="MF_00500">
    <property type="entry name" value="Ribosomal_bS20"/>
    <property type="match status" value="1"/>
</dbReference>
<reference evidence="6" key="1">
    <citation type="submission" date="2018-06" db="EMBL/GenBank/DDBJ databases">
        <authorList>
            <person name="Zhirakovskaya E."/>
        </authorList>
    </citation>
    <scope>NUCLEOTIDE SEQUENCE</scope>
</reference>
<dbReference type="GO" id="GO:0006412">
    <property type="term" value="P:translation"/>
    <property type="evidence" value="ECO:0007669"/>
    <property type="project" value="InterPro"/>
</dbReference>
<gene>
    <name evidence="6" type="ORF">MNBD_ALPHA03-1643</name>
</gene>
<keyword evidence="4 6" id="KW-0689">Ribosomal protein</keyword>